<feature type="transmembrane region" description="Helical" evidence="1">
    <location>
        <begin position="195"/>
        <end position="214"/>
    </location>
</feature>
<evidence type="ECO:0000313" key="3">
    <source>
        <dbReference type="Proteomes" id="UP001157910"/>
    </source>
</evidence>
<dbReference type="InterPro" id="IPR049458">
    <property type="entry name" value="EpsG-like"/>
</dbReference>
<sequence length="352" mass="38695">MAPYIIILIFVTFLSMLGKIFGKDKDSISVIPIIATLALFAGLRDASVGTDTETYIRRFLQYDRVEDVWRTTEVGYNALSIICANISQNYAVLLTAIAIVAVSFYITGIYTTLGVNVTSIFIFITLGSYTFFFNGARQGLAASICFFSLRWLLSRQPIPYFALVGLAATFHHTALVAAPLYFLGHSRFGWKQLTFTAIGALMMVTFLTSFVSLAADLFSDKYAAYAYETDGGGIVTMVFLGIQGLLMAALYKLSPVSDERLDRMLNIYFIGLIPVIAAGLSNINPSGLMRLSYYFTHAGIIFWPILLLGIKSSRLHFIASAGLYTISIFAFILSLSSFSNLVPYAFNSDAGL</sequence>
<evidence type="ECO:0000313" key="2">
    <source>
        <dbReference type="EMBL" id="SMP82632.1"/>
    </source>
</evidence>
<dbReference type="Pfam" id="PF14897">
    <property type="entry name" value="EpsG"/>
    <property type="match status" value="1"/>
</dbReference>
<reference evidence="2 3" key="1">
    <citation type="submission" date="2017-05" db="EMBL/GenBank/DDBJ databases">
        <authorList>
            <person name="Varghese N."/>
            <person name="Submissions S."/>
        </authorList>
    </citation>
    <scope>NUCLEOTIDE SEQUENCE [LARGE SCALE GENOMIC DNA]</scope>
    <source>
        <strain evidence="2 3">SM16</strain>
    </source>
</reference>
<feature type="transmembrane region" description="Helical" evidence="1">
    <location>
        <begin position="291"/>
        <end position="310"/>
    </location>
</feature>
<proteinExistence type="predicted"/>
<evidence type="ECO:0000256" key="1">
    <source>
        <dbReference type="SAM" id="Phobius"/>
    </source>
</evidence>
<dbReference type="RefSeq" id="WP_283407213.1">
    <property type="nucleotide sequence ID" value="NZ_FXUI01000026.1"/>
</dbReference>
<feature type="transmembrane region" description="Helical" evidence="1">
    <location>
        <begin position="90"/>
        <end position="107"/>
    </location>
</feature>
<feature type="transmembrane region" description="Helical" evidence="1">
    <location>
        <begin position="234"/>
        <end position="253"/>
    </location>
</feature>
<keyword evidence="1" id="KW-1133">Transmembrane helix</keyword>
<protein>
    <submittedName>
        <fullName evidence="2">EpsG family protein</fullName>
    </submittedName>
</protein>
<feature type="transmembrane region" description="Helical" evidence="1">
    <location>
        <begin position="265"/>
        <end position="285"/>
    </location>
</feature>
<feature type="transmembrane region" description="Helical" evidence="1">
    <location>
        <begin position="113"/>
        <end position="132"/>
    </location>
</feature>
<organism evidence="2 3">
    <name type="scientific">Novosphingobium panipatense</name>
    <dbReference type="NCBI Taxonomy" id="428991"/>
    <lineage>
        <taxon>Bacteria</taxon>
        <taxon>Pseudomonadati</taxon>
        <taxon>Pseudomonadota</taxon>
        <taxon>Alphaproteobacteria</taxon>
        <taxon>Sphingomonadales</taxon>
        <taxon>Sphingomonadaceae</taxon>
        <taxon>Novosphingobium</taxon>
    </lineage>
</organism>
<dbReference type="EMBL" id="FXUI01000026">
    <property type="protein sequence ID" value="SMP82632.1"/>
    <property type="molecule type" value="Genomic_DNA"/>
</dbReference>
<comment type="caution">
    <text evidence="2">The sequence shown here is derived from an EMBL/GenBank/DDBJ whole genome shotgun (WGS) entry which is preliminary data.</text>
</comment>
<feature type="transmembrane region" description="Helical" evidence="1">
    <location>
        <begin position="6"/>
        <end position="22"/>
    </location>
</feature>
<keyword evidence="1" id="KW-0812">Transmembrane</keyword>
<accession>A0ABY1R001</accession>
<feature type="transmembrane region" description="Helical" evidence="1">
    <location>
        <begin position="160"/>
        <end position="183"/>
    </location>
</feature>
<name>A0ABY1R001_9SPHN</name>
<dbReference type="Proteomes" id="UP001157910">
    <property type="component" value="Unassembled WGS sequence"/>
</dbReference>
<keyword evidence="1" id="KW-0472">Membrane</keyword>
<gene>
    <name evidence="2" type="ORF">SAMN06296065_1265</name>
</gene>
<keyword evidence="3" id="KW-1185">Reference proteome</keyword>
<feature type="transmembrane region" description="Helical" evidence="1">
    <location>
        <begin position="322"/>
        <end position="346"/>
    </location>
</feature>